<dbReference type="PROSITE" id="PS51257">
    <property type="entry name" value="PROKAR_LIPOPROTEIN"/>
    <property type="match status" value="1"/>
</dbReference>
<evidence type="ECO:0000256" key="1">
    <source>
        <dbReference type="ARBA" id="ARBA00009175"/>
    </source>
</evidence>
<comment type="similarity">
    <text evidence="1">Belongs to the bacterial solute-binding protein ModA family.</text>
</comment>
<dbReference type="Proteomes" id="UP001620460">
    <property type="component" value="Unassembled WGS sequence"/>
</dbReference>
<dbReference type="RefSeq" id="WP_404634135.1">
    <property type="nucleotide sequence ID" value="NZ_JADIKM010000003.1"/>
</dbReference>
<sequence>MTTPWLRRSAGAAVFAFACLVGSARADDLVVSAASSLTNAFQTVAKAYEAQHPGTHVVLNFASSDTLLRQIANGAPADVFASADQVAMDKAQAQGAIAPASRVDFAANQLVLIVPTGGAKVTTLDDLTNASFKRIAWGDPASVPVGRYTQGVLDKAGLTKRLASKSVLATNVRQCLDYVVRGEVDAGFVYATDAAIARGKVTVALRIPSTTPITYPIAVVARSRHADEARAFIAFVRSARGQALLADAGFLAP</sequence>
<evidence type="ECO:0000256" key="4">
    <source>
        <dbReference type="SAM" id="SignalP"/>
    </source>
</evidence>
<feature type="signal peptide" evidence="4">
    <location>
        <begin position="1"/>
        <end position="26"/>
    </location>
</feature>
<name>A0ABW8JVC9_9GAMM</name>
<keyword evidence="6" id="KW-1185">Reference proteome</keyword>
<comment type="caution">
    <text evidence="5">The sequence shown here is derived from an EMBL/GenBank/DDBJ whole genome shotgun (WGS) entry which is preliminary data.</text>
</comment>
<accession>A0ABW8JVC9</accession>
<evidence type="ECO:0000313" key="6">
    <source>
        <dbReference type="Proteomes" id="UP001620460"/>
    </source>
</evidence>
<dbReference type="EMBL" id="JADIKM010000003">
    <property type="protein sequence ID" value="MFK2905052.1"/>
    <property type="molecule type" value="Genomic_DNA"/>
</dbReference>
<dbReference type="InterPro" id="IPR005950">
    <property type="entry name" value="ModA"/>
</dbReference>
<gene>
    <name evidence="5" type="primary">modA</name>
    <name evidence="5" type="ORF">ISP17_13905</name>
</gene>
<evidence type="ECO:0000256" key="3">
    <source>
        <dbReference type="ARBA" id="ARBA00022729"/>
    </source>
</evidence>
<keyword evidence="3 4" id="KW-0732">Signal</keyword>
<dbReference type="PIRSF" id="PIRSF004846">
    <property type="entry name" value="ModA"/>
    <property type="match status" value="1"/>
</dbReference>
<reference evidence="5 6" key="1">
    <citation type="submission" date="2020-10" db="EMBL/GenBank/DDBJ databases">
        <title>Phylogeny of dyella-like bacteria.</title>
        <authorList>
            <person name="Fu J."/>
        </authorList>
    </citation>
    <scope>NUCLEOTIDE SEQUENCE [LARGE SCALE GENOMIC DNA]</scope>
    <source>
        <strain evidence="5 6">Gsoil3046</strain>
    </source>
</reference>
<dbReference type="PANTHER" id="PTHR30632">
    <property type="entry name" value="MOLYBDATE-BINDING PERIPLASMIC PROTEIN"/>
    <property type="match status" value="1"/>
</dbReference>
<dbReference type="Pfam" id="PF13531">
    <property type="entry name" value="SBP_bac_11"/>
    <property type="match status" value="1"/>
</dbReference>
<dbReference type="InterPro" id="IPR050682">
    <property type="entry name" value="ModA/WtpA"/>
</dbReference>
<proteinExistence type="inferred from homology"/>
<evidence type="ECO:0000313" key="5">
    <source>
        <dbReference type="EMBL" id="MFK2905052.1"/>
    </source>
</evidence>
<dbReference type="SUPFAM" id="SSF53850">
    <property type="entry name" value="Periplasmic binding protein-like II"/>
    <property type="match status" value="1"/>
</dbReference>
<dbReference type="PANTHER" id="PTHR30632:SF0">
    <property type="entry name" value="SULFATE-BINDING PROTEIN"/>
    <property type="match status" value="1"/>
</dbReference>
<protein>
    <submittedName>
        <fullName evidence="5">Molybdate ABC transporter substrate-binding protein</fullName>
    </submittedName>
</protein>
<keyword evidence="2" id="KW-0479">Metal-binding</keyword>
<dbReference type="NCBIfam" id="TIGR01256">
    <property type="entry name" value="modA"/>
    <property type="match status" value="1"/>
</dbReference>
<dbReference type="Gene3D" id="3.40.190.10">
    <property type="entry name" value="Periplasmic binding protein-like II"/>
    <property type="match status" value="2"/>
</dbReference>
<feature type="chain" id="PRO_5047188973" evidence="4">
    <location>
        <begin position="27"/>
        <end position="253"/>
    </location>
</feature>
<evidence type="ECO:0000256" key="2">
    <source>
        <dbReference type="ARBA" id="ARBA00022723"/>
    </source>
</evidence>
<organism evidence="5 6">
    <name type="scientific">Dyella ginsengisoli</name>
    <dbReference type="NCBI Taxonomy" id="363848"/>
    <lineage>
        <taxon>Bacteria</taxon>
        <taxon>Pseudomonadati</taxon>
        <taxon>Pseudomonadota</taxon>
        <taxon>Gammaproteobacteria</taxon>
        <taxon>Lysobacterales</taxon>
        <taxon>Rhodanobacteraceae</taxon>
        <taxon>Dyella</taxon>
    </lineage>
</organism>